<name>A0A8D2H1L6_UROPR</name>
<dbReference type="InterPro" id="IPR045113">
    <property type="entry name" value="Rpb7-like"/>
</dbReference>
<dbReference type="SUPFAM" id="SSF88798">
    <property type="entry name" value="N-terminal, heterodimerisation domain of RBP7 (RpoE)"/>
    <property type="match status" value="1"/>
</dbReference>
<dbReference type="Pfam" id="PF08292">
    <property type="entry name" value="RNA_pol_Rbc25"/>
    <property type="match status" value="1"/>
</dbReference>
<reference evidence="15" key="1">
    <citation type="submission" date="2025-08" db="UniProtKB">
        <authorList>
            <consortium name="Ensembl"/>
        </authorList>
    </citation>
    <scope>IDENTIFICATION</scope>
</reference>
<evidence type="ECO:0000259" key="13">
    <source>
        <dbReference type="Pfam" id="PF03876"/>
    </source>
</evidence>
<sequence>MFVLVEMVDTVRIPPWQFERKLNDSIAEELNKKLANKVVYNVGLCICLFDITKLEDAYVFPGDGASHTKVHFRYVVFHPFLDEILIGKIKGCSPEGVHVSLGFFDDILIPPESLQQPAKFDEAEQVWVWEYETEEGAHDLYMDTGEEIRFRVVDESFVDTSPTGPSSAETTSSSEELPKKEAPYTLVVRGFDGAAGITGRQESPVCSDGRLPGSSAIGPALQQVRDQAPLVWSWPATSPQNRNPCFSRLGQRSQSCQEYWRGWAGLVPCLQGSMLHKPPGLQGRNKPRREEWPGGCSLCTYLEARPHELSAFLAGLDYRWLRRVGLGVRTGA</sequence>
<evidence type="ECO:0000256" key="2">
    <source>
        <dbReference type="ARBA" id="ARBA00009307"/>
    </source>
</evidence>
<dbReference type="Gene3D" id="2.40.50.140">
    <property type="entry name" value="Nucleic acid-binding proteins"/>
    <property type="match status" value="1"/>
</dbReference>
<comment type="subunit">
    <text evidence="10">Component of the RNA polymerase III complex consisting of 17 subunits: a ten-subunit horseshoe-shaped catalytic core composed of POLR3A/RPC1, POLR3B/RPC2, POLR1C/RPAC1, POLR1D/RPAC2, POLR3K/RPC10, POLR2E/RPABC1, POLR2F/RPABC2, POLR2H/RPABC3, POLR2K/RPABC4 and POLR2L/RPABC5; a mobile stalk composed of two subunits POLR3H/RPC8 and CRCP/RPC9, protruding from the core and functioning primarily in transcription initiation; and additional subunits homologous to general transcription factors of the RNA polymerase II machinery, POLR3C/RPC3-POLR3F/RPC6-POLR3G/RPC7 heterotrimer required for transcription initiation and POLR3D/RPC4-POLR3E/RPC5 heterodimer involved in both transcription initiation and termination. Interacts with CRCP/RPC9. POLR3H/RPC8 and CRCP/RPC9 probably form a Pol III subcomplex.</text>
</comment>
<evidence type="ECO:0000256" key="8">
    <source>
        <dbReference type="ARBA" id="ARBA00023242"/>
    </source>
</evidence>
<keyword evidence="16" id="KW-1185">Reference proteome</keyword>
<dbReference type="InterPro" id="IPR036898">
    <property type="entry name" value="RNA_pol_Rpb7-like_N_sf"/>
</dbReference>
<evidence type="ECO:0000256" key="11">
    <source>
        <dbReference type="RuleBase" id="RU369086"/>
    </source>
</evidence>
<dbReference type="FunFam" id="2.40.50.140:FF:000130">
    <property type="entry name" value="DNA-directed RNA polymerase III subunit RPC8"/>
    <property type="match status" value="1"/>
</dbReference>
<evidence type="ECO:0000313" key="16">
    <source>
        <dbReference type="Proteomes" id="UP000694417"/>
    </source>
</evidence>
<dbReference type="InterPro" id="IPR012340">
    <property type="entry name" value="NA-bd_OB-fold"/>
</dbReference>
<dbReference type="GeneTree" id="ENSGT00390000004383"/>
<keyword evidence="8 11" id="KW-0539">Nucleus</keyword>
<dbReference type="Ensembl" id="ENSUPAT00010008351.1">
    <property type="protein sequence ID" value="ENSUPAP00010007308.1"/>
    <property type="gene ID" value="ENSUPAG00010005893.1"/>
</dbReference>
<comment type="function">
    <text evidence="9">DNA-dependent RNA polymerase catalyzes the transcription of DNA into RNA using the four ribonucleoside triphosphates as substrates. Specific peripheric component of RNA polymerase III (Pol III) which synthesizes small non-coding RNAs including 5S rRNA, snRNAs, tRNAs and miRNAs from at least 500 distinct genomic loci. With CRCP/RPC9 forms a mobile stalk that protrudes from Pol III core and functions primarily in transcription initiation. Pol III plays a key role in sensing and limiting infection by intracellular bacteria and DNA viruses. Acts as nuclear and cytosolic DNA sensor involved in innate immune response. Can sense non-self dsDNA that serves as template for transcription into dsRNA. The non-self RNA polymerase III transcripts, such as Epstein-Barr virus-encoded RNAs (EBERs) induce type I interferon and NF-kappa-B through the RIG-I pathway.</text>
</comment>
<keyword evidence="5" id="KW-0391">Immunity</keyword>
<evidence type="ECO:0000256" key="9">
    <source>
        <dbReference type="ARBA" id="ARBA00054245"/>
    </source>
</evidence>
<dbReference type="GO" id="GO:0006384">
    <property type="term" value="P:transcription initiation at RNA polymerase III promoter"/>
    <property type="evidence" value="ECO:0007669"/>
    <property type="project" value="TreeGrafter"/>
</dbReference>
<organism evidence="15 16">
    <name type="scientific">Urocitellus parryii</name>
    <name type="common">Arctic ground squirrel</name>
    <name type="synonym">Spermophilus parryii</name>
    <dbReference type="NCBI Taxonomy" id="9999"/>
    <lineage>
        <taxon>Eukaryota</taxon>
        <taxon>Metazoa</taxon>
        <taxon>Chordata</taxon>
        <taxon>Craniata</taxon>
        <taxon>Vertebrata</taxon>
        <taxon>Euteleostomi</taxon>
        <taxon>Mammalia</taxon>
        <taxon>Eutheria</taxon>
        <taxon>Euarchontoglires</taxon>
        <taxon>Glires</taxon>
        <taxon>Rodentia</taxon>
        <taxon>Sciuromorpha</taxon>
        <taxon>Sciuridae</taxon>
        <taxon>Xerinae</taxon>
        <taxon>Marmotini</taxon>
        <taxon>Urocitellus</taxon>
    </lineage>
</organism>
<dbReference type="GO" id="GO:0045087">
    <property type="term" value="P:innate immune response"/>
    <property type="evidence" value="ECO:0007669"/>
    <property type="project" value="UniProtKB-KW"/>
</dbReference>
<protein>
    <recommendedName>
        <fullName evidence="11">DNA-directed RNA polymerase subunit</fullName>
    </recommendedName>
</protein>
<dbReference type="GO" id="GO:0051607">
    <property type="term" value="P:defense response to virus"/>
    <property type="evidence" value="ECO:0007669"/>
    <property type="project" value="UniProtKB-KW"/>
</dbReference>
<evidence type="ECO:0000256" key="1">
    <source>
        <dbReference type="ARBA" id="ARBA00004123"/>
    </source>
</evidence>
<dbReference type="PANTHER" id="PTHR12709">
    <property type="entry name" value="DNA-DIRECTED RNA POLYMERASE II, III"/>
    <property type="match status" value="1"/>
</dbReference>
<keyword evidence="7 11" id="KW-0804">Transcription</keyword>
<dbReference type="RefSeq" id="XP_026261683.1">
    <property type="nucleotide sequence ID" value="XM_026405898.1"/>
</dbReference>
<dbReference type="FunFam" id="3.30.1490.120:FF:000002">
    <property type="entry name" value="DNA-directed RNA polymerase III subunit RPC8"/>
    <property type="match status" value="1"/>
</dbReference>
<evidence type="ECO:0000256" key="6">
    <source>
        <dbReference type="ARBA" id="ARBA00023118"/>
    </source>
</evidence>
<dbReference type="GO" id="GO:0003677">
    <property type="term" value="F:DNA binding"/>
    <property type="evidence" value="ECO:0007669"/>
    <property type="project" value="InterPro"/>
</dbReference>
<dbReference type="PANTHER" id="PTHR12709:SF1">
    <property type="entry name" value="DNA-DIRECTED RNA POLYMERASE III SUBUNIT RPC8"/>
    <property type="match status" value="1"/>
</dbReference>
<keyword evidence="6" id="KW-0051">Antiviral defense</keyword>
<dbReference type="GeneID" id="113194702"/>
<evidence type="ECO:0000313" key="15">
    <source>
        <dbReference type="Ensembl" id="ENSUPAP00010007308.1"/>
    </source>
</evidence>
<comment type="similarity">
    <text evidence="2">Belongs to the eukaryotic RPB7/RPC8 RNA polymerase subunit family.</text>
</comment>
<feature type="domain" description="RNA polymerase Rpb7-like N-terminal" evidence="13">
    <location>
        <begin position="9"/>
        <end position="64"/>
    </location>
</feature>
<gene>
    <name evidence="15" type="primary">POLR3H</name>
</gene>
<dbReference type="NCBIfam" id="TIGR00448">
    <property type="entry name" value="rpoE"/>
    <property type="match status" value="1"/>
</dbReference>
<dbReference type="Proteomes" id="UP000694417">
    <property type="component" value="Unplaced"/>
</dbReference>
<evidence type="ECO:0000256" key="10">
    <source>
        <dbReference type="ARBA" id="ARBA00062626"/>
    </source>
</evidence>
<evidence type="ECO:0000256" key="12">
    <source>
        <dbReference type="SAM" id="MobiDB-lite"/>
    </source>
</evidence>
<dbReference type="Gene3D" id="3.30.1490.120">
    <property type="entry name" value="RNA polymerase Rpb7-like, N-terminal domain"/>
    <property type="match status" value="1"/>
</dbReference>
<dbReference type="InterPro" id="IPR004519">
    <property type="entry name" value="RNAP_E/RPC8"/>
</dbReference>
<comment type="function">
    <text evidence="11">DNA-dependent RNA polymerase which catalyzes the transcription of DNA into RNA using the four ribonucleoside triphosphates as substrates.</text>
</comment>
<evidence type="ECO:0000256" key="7">
    <source>
        <dbReference type="ARBA" id="ARBA00023163"/>
    </source>
</evidence>
<feature type="domain" description="RNA polymerase III subunit Rpc25" evidence="14">
    <location>
        <begin position="83"/>
        <end position="186"/>
    </location>
</feature>
<dbReference type="InterPro" id="IPR005576">
    <property type="entry name" value="Rpb7-like_N"/>
</dbReference>
<keyword evidence="4" id="KW-0399">Innate immunity</keyword>
<feature type="compositionally biased region" description="Low complexity" evidence="12">
    <location>
        <begin position="160"/>
        <end position="175"/>
    </location>
</feature>
<dbReference type="InterPro" id="IPR013238">
    <property type="entry name" value="RNA_pol_III_Rbc25"/>
</dbReference>
<reference evidence="15" key="2">
    <citation type="submission" date="2025-09" db="UniProtKB">
        <authorList>
            <consortium name="Ensembl"/>
        </authorList>
    </citation>
    <scope>IDENTIFICATION</scope>
</reference>
<evidence type="ECO:0000259" key="14">
    <source>
        <dbReference type="Pfam" id="PF08292"/>
    </source>
</evidence>
<dbReference type="GO" id="GO:0005666">
    <property type="term" value="C:RNA polymerase III complex"/>
    <property type="evidence" value="ECO:0007669"/>
    <property type="project" value="TreeGrafter"/>
</dbReference>
<dbReference type="SUPFAM" id="SSF50249">
    <property type="entry name" value="Nucleic acid-binding proteins"/>
    <property type="match status" value="1"/>
</dbReference>
<evidence type="ECO:0000256" key="5">
    <source>
        <dbReference type="ARBA" id="ARBA00022859"/>
    </source>
</evidence>
<dbReference type="Pfam" id="PF03876">
    <property type="entry name" value="SHS2_Rpb7-N"/>
    <property type="match status" value="1"/>
</dbReference>
<dbReference type="CDD" id="cd04330">
    <property type="entry name" value="RNAP_III_Rpc25_N"/>
    <property type="match status" value="1"/>
</dbReference>
<evidence type="ECO:0000256" key="3">
    <source>
        <dbReference type="ARBA" id="ARBA00022478"/>
    </source>
</evidence>
<dbReference type="GO" id="GO:0003899">
    <property type="term" value="F:DNA-directed RNA polymerase activity"/>
    <property type="evidence" value="ECO:0007669"/>
    <property type="project" value="InterPro"/>
</dbReference>
<accession>A0A8D2H1L6</accession>
<proteinExistence type="inferred from homology"/>
<evidence type="ECO:0000256" key="4">
    <source>
        <dbReference type="ARBA" id="ARBA00022588"/>
    </source>
</evidence>
<comment type="subcellular location">
    <subcellularLocation>
        <location evidence="1 11">Nucleus</location>
    </subcellularLocation>
</comment>
<dbReference type="AlphaFoldDB" id="A0A8D2H1L6"/>
<feature type="region of interest" description="Disordered" evidence="12">
    <location>
        <begin position="157"/>
        <end position="179"/>
    </location>
</feature>
<keyword evidence="3 11" id="KW-0240">DNA-directed RNA polymerase</keyword>